<dbReference type="InterPro" id="IPR010297">
    <property type="entry name" value="DUF900_hydrolase"/>
</dbReference>
<dbReference type="AlphaFoldDB" id="A0A1M5GAM0"/>
<feature type="chain" id="PRO_5012386655" evidence="1">
    <location>
        <begin position="24"/>
        <end position="377"/>
    </location>
</feature>
<dbReference type="SUPFAM" id="SSF53474">
    <property type="entry name" value="alpha/beta-Hydrolases"/>
    <property type="match status" value="1"/>
</dbReference>
<keyword evidence="1" id="KW-0732">Signal</keyword>
<protein>
    <submittedName>
        <fullName evidence="2">Esterase/lipase superfamily enzyme</fullName>
    </submittedName>
</protein>
<dbReference type="Pfam" id="PF05990">
    <property type="entry name" value="DUF900"/>
    <property type="match status" value="1"/>
</dbReference>
<dbReference type="PROSITE" id="PS51257">
    <property type="entry name" value="PROKAR_LIPOPROTEIN"/>
    <property type="match status" value="1"/>
</dbReference>
<dbReference type="RefSeq" id="WP_079563842.1">
    <property type="nucleotide sequence ID" value="NZ_LT670818.1"/>
</dbReference>
<reference evidence="2 3" key="1">
    <citation type="submission" date="2016-11" db="EMBL/GenBank/DDBJ databases">
        <authorList>
            <person name="Jaros S."/>
            <person name="Januszkiewicz K."/>
            <person name="Wedrychowicz H."/>
        </authorList>
    </citation>
    <scope>NUCLEOTIDE SEQUENCE [LARGE SCALE GENOMIC DNA]</scope>
    <source>
        <strain evidence="2 3">GAS242</strain>
    </source>
</reference>
<feature type="signal peptide" evidence="1">
    <location>
        <begin position="1"/>
        <end position="23"/>
    </location>
</feature>
<name>A0A1M5GAM0_9BRAD</name>
<evidence type="ECO:0000313" key="2">
    <source>
        <dbReference type="EMBL" id="SHG00807.1"/>
    </source>
</evidence>
<dbReference type="PIRSF" id="PIRSF033909">
    <property type="entry name" value="UCP033909"/>
    <property type="match status" value="1"/>
</dbReference>
<dbReference type="InterPro" id="IPR029058">
    <property type="entry name" value="AB_hydrolase_fold"/>
</dbReference>
<dbReference type="EMBL" id="LT670818">
    <property type="protein sequence ID" value="SHG00807.1"/>
    <property type="molecule type" value="Genomic_DNA"/>
</dbReference>
<evidence type="ECO:0000313" key="3">
    <source>
        <dbReference type="Proteomes" id="UP000190675"/>
    </source>
</evidence>
<sequence length="377" mass="40823">MSIYGRSLHALVVALALACGSCAGRLSQGALVPVTAAAEGTSRVPILVATTRQRSTTDPGEMFSGERAAEVSYAAITVSIPPDAARKIGEVQWPATLPGDPRTNFVTVSAEYIDKQAFAASIAAMAKQTGRTKVLVFVHGFNNRFDDAVYRFAQIVHDSKVPVIPVLFTWPSRGEVRLRSYNYDRESANYSRDALESLLGMLTSYPAITEVTLLAHSMGNWVALEALRGRSMRGGQTAASIKADKLRNAMLVAPDVDVDVFRAQIQRMGAARPRIALFVSQDDSALGLSRTLADDVPRLGSIDPTQEPYRSELERDKILVFDLTHLATAGDDAHDRAFDDVTSVMGMIRQRLSAGQIMTDRGADLGARLENVSGLVR</sequence>
<accession>A0A1M5GAM0</accession>
<dbReference type="PANTHER" id="PTHR36513">
    <property type="entry name" value="ABC TRANSMEMBRANE TYPE-1 DOMAIN-CONTAINING PROTEIN"/>
    <property type="match status" value="1"/>
</dbReference>
<dbReference type="Proteomes" id="UP000190675">
    <property type="component" value="Chromosome I"/>
</dbReference>
<gene>
    <name evidence="2" type="ORF">SAMN05444169_0026</name>
</gene>
<proteinExistence type="predicted"/>
<evidence type="ECO:0000256" key="1">
    <source>
        <dbReference type="SAM" id="SignalP"/>
    </source>
</evidence>
<dbReference type="Gene3D" id="3.40.50.1820">
    <property type="entry name" value="alpha/beta hydrolase"/>
    <property type="match status" value="1"/>
</dbReference>
<organism evidence="2 3">
    <name type="scientific">Bradyrhizobium erythrophlei</name>
    <dbReference type="NCBI Taxonomy" id="1437360"/>
    <lineage>
        <taxon>Bacteria</taxon>
        <taxon>Pseudomonadati</taxon>
        <taxon>Pseudomonadota</taxon>
        <taxon>Alphaproteobacteria</taxon>
        <taxon>Hyphomicrobiales</taxon>
        <taxon>Nitrobacteraceae</taxon>
        <taxon>Bradyrhizobium</taxon>
    </lineage>
</organism>
<dbReference type="InterPro" id="IPR014586">
    <property type="entry name" value="UCP033909"/>
</dbReference>
<dbReference type="PANTHER" id="PTHR36513:SF1">
    <property type="entry name" value="TRANSMEMBRANE PROTEIN"/>
    <property type="match status" value="1"/>
</dbReference>
<dbReference type="OrthoDB" id="9797755at2"/>